<dbReference type="FunFam" id="3.20.20.70:FF:000070">
    <property type="entry name" value="Alpha-galactosidase"/>
    <property type="match status" value="1"/>
</dbReference>
<dbReference type="CDD" id="cd14792">
    <property type="entry name" value="GH27"/>
    <property type="match status" value="1"/>
</dbReference>
<dbReference type="EC" id="3.2.1.-" evidence="10"/>
<evidence type="ECO:0000256" key="10">
    <source>
        <dbReference type="RuleBase" id="RU361168"/>
    </source>
</evidence>
<dbReference type="InterPro" id="IPR013780">
    <property type="entry name" value="Glyco_hydro_b"/>
</dbReference>
<keyword evidence="7" id="KW-0325">Glycoprotein</keyword>
<gene>
    <name evidence="12" type="primary">NAGAB</name>
</gene>
<protein>
    <recommendedName>
        <fullName evidence="10">Alpha-galactosidase</fullName>
        <ecNumber evidence="10">3.2.1.-</ecNumber>
    </recommendedName>
</protein>
<dbReference type="OrthoDB" id="5795902at2759"/>
<keyword evidence="11" id="KW-0732">Signal</keyword>
<dbReference type="GO" id="GO:0004557">
    <property type="term" value="F:alpha-galactosidase activity"/>
    <property type="evidence" value="ECO:0007669"/>
    <property type="project" value="TreeGrafter"/>
</dbReference>
<dbReference type="InterPro" id="IPR002241">
    <property type="entry name" value="Glyco_hydro_27"/>
</dbReference>
<evidence type="ECO:0000256" key="5">
    <source>
        <dbReference type="ARBA" id="ARBA00023098"/>
    </source>
</evidence>
<evidence type="ECO:0000256" key="7">
    <source>
        <dbReference type="ARBA" id="ARBA00023180"/>
    </source>
</evidence>
<reference evidence="12" key="1">
    <citation type="submission" date="2009-06" db="EMBL/GenBank/DDBJ databases">
        <title>Lepeophtheirus salmonis ESTs and full-length cDNAs.</title>
        <authorList>
            <person name="Yasuike M."/>
            <person name="von Schalburg K."/>
            <person name="Cooper G."/>
            <person name="Leong J."/>
            <person name="Jones S.R.M."/>
            <person name="Koop B.F."/>
        </authorList>
    </citation>
    <scope>NUCLEOTIDE SEQUENCE</scope>
    <source>
        <strain evidence="12">Pacific form</strain>
        <tissue evidence="12">Whole</tissue>
    </source>
</reference>
<dbReference type="Gene3D" id="2.60.40.1180">
    <property type="entry name" value="Golgi alpha-mannosidase II"/>
    <property type="match status" value="1"/>
</dbReference>
<dbReference type="SUPFAM" id="SSF51011">
    <property type="entry name" value="Glycosyl hydrolase domain"/>
    <property type="match status" value="1"/>
</dbReference>
<dbReference type="EMBL" id="BT077336">
    <property type="protein sequence ID" value="ACO11760.1"/>
    <property type="molecule type" value="mRNA"/>
</dbReference>
<feature type="signal peptide" evidence="11">
    <location>
        <begin position="1"/>
        <end position="20"/>
    </location>
</feature>
<evidence type="ECO:0000256" key="6">
    <source>
        <dbReference type="ARBA" id="ARBA00023157"/>
    </source>
</evidence>
<dbReference type="GO" id="GO:0009311">
    <property type="term" value="P:oligosaccharide metabolic process"/>
    <property type="evidence" value="ECO:0007669"/>
    <property type="project" value="TreeGrafter"/>
</dbReference>
<sequence>MKSACLFLLPLFLLIEQSFGLDNGLARTPPMGWMSWQRFRCDTNCKDDPENCISERLFKTMADLLVSQGFKDVGYEYIIIDDCWLSRTRDKDGKLQPDPERFPSGIKALADYVHNLGLKFGIYEDFGTHTCAGYPGILNNLKKDAFTIAEWEVDYLKVDGCYVNVTLMDKGYPEFGKYLNQTGRPILYSCSWPACQKNPDYKSIAKYCNIWRNGGDIQDSFNSVLGITDFFGTNQDTFISVAGPGHFNDPDMLIIGDFALSIDQSQYQMAVWATLAAPLIMSNDLRSLRPEFKEILQNRKIIRVNQDPLGIHGRRVYHEKNIDVFVKQVLPSYRRVNSAAVAICNRGEGGTPVNVTFTASSLGLENPGGYYVSDLFTDEFFGIWSPLEVHSLFVNPNGVRLLRFNVKAAKKDLPISNDEMINPFEFIFKAKIYVFVYQKTILNKFCLFREDTASYGTSSYI</sequence>
<evidence type="ECO:0000256" key="8">
    <source>
        <dbReference type="ARBA" id="ARBA00023228"/>
    </source>
</evidence>
<comment type="subunit">
    <text evidence="3 10">Homodimer.</text>
</comment>
<keyword evidence="4 10" id="KW-0378">Hydrolase</keyword>
<evidence type="ECO:0000256" key="3">
    <source>
        <dbReference type="ARBA" id="ARBA00011738"/>
    </source>
</evidence>
<dbReference type="GO" id="GO:0005764">
    <property type="term" value="C:lysosome"/>
    <property type="evidence" value="ECO:0007669"/>
    <property type="project" value="UniProtKB-SubCell"/>
</dbReference>
<dbReference type="PROSITE" id="PS00512">
    <property type="entry name" value="ALPHA_GALACTOSIDASE"/>
    <property type="match status" value="1"/>
</dbReference>
<name>C1BRV7_LEPSM</name>
<dbReference type="InterPro" id="IPR000111">
    <property type="entry name" value="Glyco_hydro_27/36_CS"/>
</dbReference>
<keyword evidence="5" id="KW-0443">Lipid metabolism</keyword>
<dbReference type="GO" id="GO:0016020">
    <property type="term" value="C:membrane"/>
    <property type="evidence" value="ECO:0007669"/>
    <property type="project" value="GOC"/>
</dbReference>
<dbReference type="CAZy" id="GH27">
    <property type="family name" value="Glycoside Hydrolase Family 27"/>
</dbReference>
<dbReference type="InterPro" id="IPR017853">
    <property type="entry name" value="GH"/>
</dbReference>
<dbReference type="AlphaFoldDB" id="C1BRV7"/>
<evidence type="ECO:0000313" key="12">
    <source>
        <dbReference type="EMBL" id="ACO11760.1"/>
    </source>
</evidence>
<evidence type="ECO:0000256" key="1">
    <source>
        <dbReference type="ARBA" id="ARBA00004371"/>
    </source>
</evidence>
<keyword evidence="9 10" id="KW-0326">Glycosidase</keyword>
<organism evidence="12">
    <name type="scientific">Lepeophtheirus salmonis</name>
    <name type="common">Salmon louse</name>
    <name type="synonym">Caligus salmonis</name>
    <dbReference type="NCBI Taxonomy" id="72036"/>
    <lineage>
        <taxon>Eukaryota</taxon>
        <taxon>Metazoa</taxon>
        <taxon>Ecdysozoa</taxon>
        <taxon>Arthropoda</taxon>
        <taxon>Crustacea</taxon>
        <taxon>Multicrustacea</taxon>
        <taxon>Hexanauplia</taxon>
        <taxon>Copepoda</taxon>
        <taxon>Siphonostomatoida</taxon>
        <taxon>Caligidae</taxon>
        <taxon>Lepeophtheirus</taxon>
    </lineage>
</organism>
<dbReference type="PRINTS" id="PR00740">
    <property type="entry name" value="GLHYDRLASE27"/>
</dbReference>
<evidence type="ECO:0000256" key="11">
    <source>
        <dbReference type="SAM" id="SignalP"/>
    </source>
</evidence>
<dbReference type="GO" id="GO:0019377">
    <property type="term" value="P:glycolipid catabolic process"/>
    <property type="evidence" value="ECO:0007669"/>
    <property type="project" value="UniProtKB-ARBA"/>
</dbReference>
<dbReference type="PANTHER" id="PTHR11452:SF83">
    <property type="entry name" value="ALPHA-GALACTOSIDASE"/>
    <property type="match status" value="1"/>
</dbReference>
<comment type="subcellular location">
    <subcellularLocation>
        <location evidence="1">Lysosome</location>
    </subcellularLocation>
</comment>
<proteinExistence type="evidence at transcript level"/>
<accession>C1BRV7</accession>
<comment type="similarity">
    <text evidence="2 10">Belongs to the glycosyl hydrolase 27 family.</text>
</comment>
<evidence type="ECO:0000256" key="9">
    <source>
        <dbReference type="ARBA" id="ARBA00023295"/>
    </source>
</evidence>
<evidence type="ECO:0000256" key="4">
    <source>
        <dbReference type="ARBA" id="ARBA00022801"/>
    </source>
</evidence>
<dbReference type="SUPFAM" id="SSF51445">
    <property type="entry name" value="(Trans)glycosidases"/>
    <property type="match status" value="1"/>
</dbReference>
<dbReference type="InterPro" id="IPR013785">
    <property type="entry name" value="Aldolase_TIM"/>
</dbReference>
<dbReference type="GO" id="GO:0016139">
    <property type="term" value="P:glycoside catabolic process"/>
    <property type="evidence" value="ECO:0007669"/>
    <property type="project" value="TreeGrafter"/>
</dbReference>
<dbReference type="Pfam" id="PF16499">
    <property type="entry name" value="Melibiase_2"/>
    <property type="match status" value="1"/>
</dbReference>
<dbReference type="PANTHER" id="PTHR11452">
    <property type="entry name" value="ALPHA-GALACTOSIDASE/ALPHA-N-ACETYLGALACTOSAMINIDASE"/>
    <property type="match status" value="1"/>
</dbReference>
<keyword evidence="8" id="KW-0458">Lysosome</keyword>
<dbReference type="Gene3D" id="3.20.20.70">
    <property type="entry name" value="Aldolase class I"/>
    <property type="match status" value="1"/>
</dbReference>
<feature type="chain" id="PRO_5002907665" description="Alpha-galactosidase" evidence="11">
    <location>
        <begin position="21"/>
        <end position="461"/>
    </location>
</feature>
<evidence type="ECO:0000256" key="2">
    <source>
        <dbReference type="ARBA" id="ARBA00009743"/>
    </source>
</evidence>
<keyword evidence="6 10" id="KW-1015">Disulfide bond</keyword>